<reference evidence="1 2" key="1">
    <citation type="submission" date="2019-10" db="EMBL/GenBank/DDBJ databases">
        <title>Nonomuraea sp. nov., isolated from Phyllanthus amarus.</title>
        <authorList>
            <person name="Klykleung N."/>
            <person name="Tanasupawat S."/>
        </authorList>
    </citation>
    <scope>NUCLEOTIDE SEQUENCE [LARGE SCALE GENOMIC DNA]</scope>
    <source>
        <strain evidence="1 2">PA1-10</strain>
    </source>
</reference>
<name>A0A5C4VXJ9_9ACTN</name>
<keyword evidence="2" id="KW-1185">Reference proteome</keyword>
<comment type="caution">
    <text evidence="1">The sequence shown here is derived from an EMBL/GenBank/DDBJ whole genome shotgun (WGS) entry which is preliminary data.</text>
</comment>
<evidence type="ECO:0000313" key="2">
    <source>
        <dbReference type="Proteomes" id="UP000312512"/>
    </source>
</evidence>
<sequence>MTKVVPAERMPTAALAARVVVTLQVGMGLLFAATFLAGAVAVSGDPALLVEFIPGLLLVALLGWLIFRWRSRRKWVRWSAIAIEVVAVGMGVITAAVGGALDWGTLIRQVLPLAIIVLLLTPSAARWFDR</sequence>
<dbReference type="RefSeq" id="WP_139634464.1">
    <property type="nucleotide sequence ID" value="NZ_VDLX02000015.1"/>
</dbReference>
<protein>
    <submittedName>
        <fullName evidence="1">Uncharacterized protein</fullName>
    </submittedName>
</protein>
<dbReference type="Proteomes" id="UP000312512">
    <property type="component" value="Unassembled WGS sequence"/>
</dbReference>
<gene>
    <name evidence="1" type="ORF">FH608_033895</name>
</gene>
<accession>A0A5C4VXJ9</accession>
<dbReference type="AlphaFoldDB" id="A0A5C4VXJ9"/>
<proteinExistence type="predicted"/>
<organism evidence="1 2">
    <name type="scientific">Nonomuraea phyllanthi</name>
    <dbReference type="NCBI Taxonomy" id="2219224"/>
    <lineage>
        <taxon>Bacteria</taxon>
        <taxon>Bacillati</taxon>
        <taxon>Actinomycetota</taxon>
        <taxon>Actinomycetes</taxon>
        <taxon>Streptosporangiales</taxon>
        <taxon>Streptosporangiaceae</taxon>
        <taxon>Nonomuraea</taxon>
    </lineage>
</organism>
<dbReference type="EMBL" id="VDLX02000015">
    <property type="protein sequence ID" value="KAB8190529.1"/>
    <property type="molecule type" value="Genomic_DNA"/>
</dbReference>
<evidence type="ECO:0000313" key="1">
    <source>
        <dbReference type="EMBL" id="KAB8190529.1"/>
    </source>
</evidence>